<comment type="subcellular location">
    <subcellularLocation>
        <location evidence="1">Membrane</location>
        <topology evidence="1">Single-pass membrane protein</topology>
    </subcellularLocation>
</comment>
<evidence type="ECO:0000256" key="1">
    <source>
        <dbReference type="ARBA" id="ARBA00004167"/>
    </source>
</evidence>
<dbReference type="NCBIfam" id="TIGR01352">
    <property type="entry name" value="tonB_Cterm"/>
    <property type="match status" value="1"/>
</dbReference>
<protein>
    <submittedName>
        <fullName evidence="5">TonB family protein</fullName>
    </submittedName>
</protein>
<dbReference type="Gene3D" id="3.30.1150.10">
    <property type="match status" value="1"/>
</dbReference>
<dbReference type="Pfam" id="PF13103">
    <property type="entry name" value="TonB_2"/>
    <property type="match status" value="1"/>
</dbReference>
<comment type="caution">
    <text evidence="5">The sequence shown here is derived from an EMBL/GenBank/DDBJ whole genome shotgun (WGS) entry which is preliminary data.</text>
</comment>
<evidence type="ECO:0000313" key="5">
    <source>
        <dbReference type="EMBL" id="MBK4216627.1"/>
    </source>
</evidence>
<name>A0A934SEX5_9RHOB</name>
<dbReference type="Proteomes" id="UP000640485">
    <property type="component" value="Unassembled WGS sequence"/>
</dbReference>
<dbReference type="SUPFAM" id="SSF74653">
    <property type="entry name" value="TolA/TonB C-terminal domain"/>
    <property type="match status" value="1"/>
</dbReference>
<evidence type="ECO:0000256" key="2">
    <source>
        <dbReference type="ARBA" id="ARBA00022692"/>
    </source>
</evidence>
<gene>
    <name evidence="5" type="ORF">JJJ17_11875</name>
</gene>
<dbReference type="AlphaFoldDB" id="A0A934SEX5"/>
<dbReference type="EMBL" id="JAEPRQ010000003">
    <property type="protein sequence ID" value="MBK4216627.1"/>
    <property type="molecule type" value="Genomic_DNA"/>
</dbReference>
<accession>A0A934SEX5</accession>
<organism evidence="5 6">
    <name type="scientific">Paracoccus caeni</name>
    <dbReference type="NCBI Taxonomy" id="657651"/>
    <lineage>
        <taxon>Bacteria</taxon>
        <taxon>Pseudomonadati</taxon>
        <taxon>Pseudomonadota</taxon>
        <taxon>Alphaproteobacteria</taxon>
        <taxon>Rhodobacterales</taxon>
        <taxon>Paracoccaceae</taxon>
        <taxon>Paracoccus</taxon>
    </lineage>
</organism>
<sequence>MADIFTNGFAPMFKHLFIACLSLSLLSPLFTSEVRAQSSFGRKETTAPQNLEQWTEQTLQAFRRALRRSDTALNTVGANRNHSTIVAITIARDGSVTDVRVVESSGNPAMDAAFIRHFSAIRDIPAFTPDMNVPSITLPLPIGTRRG</sequence>
<keyword evidence="3" id="KW-1133">Transmembrane helix</keyword>
<proteinExistence type="predicted"/>
<evidence type="ECO:0000313" key="6">
    <source>
        <dbReference type="Proteomes" id="UP000640485"/>
    </source>
</evidence>
<keyword evidence="2" id="KW-0812">Transmembrane</keyword>
<evidence type="ECO:0000256" key="4">
    <source>
        <dbReference type="ARBA" id="ARBA00023136"/>
    </source>
</evidence>
<reference evidence="5" key="1">
    <citation type="submission" date="2021-01" db="EMBL/GenBank/DDBJ databases">
        <title>Paracoccus amoyensis sp. nov., isolated from the surface seawater along the coast of Xiamen Island, China.</title>
        <authorList>
            <person name="Lyu L."/>
        </authorList>
    </citation>
    <scope>NUCLEOTIDE SEQUENCE</scope>
    <source>
        <strain evidence="5">MJ17</strain>
    </source>
</reference>
<keyword evidence="4" id="KW-0472">Membrane</keyword>
<evidence type="ECO:0000256" key="3">
    <source>
        <dbReference type="ARBA" id="ARBA00022989"/>
    </source>
</evidence>
<keyword evidence="6" id="KW-1185">Reference proteome</keyword>
<dbReference type="InterPro" id="IPR006260">
    <property type="entry name" value="TonB/TolA_C"/>
</dbReference>
<dbReference type="GO" id="GO:0016020">
    <property type="term" value="C:membrane"/>
    <property type="evidence" value="ECO:0007669"/>
    <property type="project" value="UniProtKB-SubCell"/>
</dbReference>